<evidence type="ECO:0000313" key="2">
    <source>
        <dbReference type="Proteomes" id="UP000694867"/>
    </source>
</evidence>
<dbReference type="GeneID" id="100908665"/>
<sequence length="147" mass="16100">MRIPGTNLALVAISVVLTSQESLASHHHGLKATLVEVQSSAADLGIPLNKTLQDLLAEEVVTERTDSGFERYLANPLAAVAKQKVKAIWGLLTIPYRLVMAPFQAAKSLWKTGKAIGRPFNATKWGKFYLDLRKINRTSAMDKPFGV</sequence>
<feature type="signal peptide" evidence="1">
    <location>
        <begin position="1"/>
        <end position="24"/>
    </location>
</feature>
<dbReference type="AlphaFoldDB" id="A0AAJ6QXL4"/>
<organism evidence="2 3">
    <name type="scientific">Galendromus occidentalis</name>
    <name type="common">western predatory mite</name>
    <dbReference type="NCBI Taxonomy" id="34638"/>
    <lineage>
        <taxon>Eukaryota</taxon>
        <taxon>Metazoa</taxon>
        <taxon>Ecdysozoa</taxon>
        <taxon>Arthropoda</taxon>
        <taxon>Chelicerata</taxon>
        <taxon>Arachnida</taxon>
        <taxon>Acari</taxon>
        <taxon>Parasitiformes</taxon>
        <taxon>Mesostigmata</taxon>
        <taxon>Gamasina</taxon>
        <taxon>Phytoseioidea</taxon>
        <taxon>Phytoseiidae</taxon>
        <taxon>Typhlodrominae</taxon>
        <taxon>Galendromus</taxon>
    </lineage>
</organism>
<dbReference type="RefSeq" id="XP_003747046.1">
    <property type="nucleotide sequence ID" value="XM_003746998.1"/>
</dbReference>
<accession>A0AAJ6QXL4</accession>
<protein>
    <submittedName>
        <fullName evidence="3">Uncharacterized protein LOC100908665</fullName>
    </submittedName>
</protein>
<feature type="chain" id="PRO_5042547741" evidence="1">
    <location>
        <begin position="25"/>
        <end position="147"/>
    </location>
</feature>
<dbReference type="Proteomes" id="UP000694867">
    <property type="component" value="Unplaced"/>
</dbReference>
<keyword evidence="2" id="KW-1185">Reference proteome</keyword>
<name>A0AAJ6QXL4_9ACAR</name>
<reference evidence="3" key="1">
    <citation type="submission" date="2025-08" db="UniProtKB">
        <authorList>
            <consortium name="RefSeq"/>
        </authorList>
    </citation>
    <scope>IDENTIFICATION</scope>
</reference>
<keyword evidence="1" id="KW-0732">Signal</keyword>
<gene>
    <name evidence="3" type="primary">LOC100908665</name>
</gene>
<proteinExistence type="predicted"/>
<evidence type="ECO:0000313" key="3">
    <source>
        <dbReference type="RefSeq" id="XP_003747046.1"/>
    </source>
</evidence>
<evidence type="ECO:0000256" key="1">
    <source>
        <dbReference type="SAM" id="SignalP"/>
    </source>
</evidence>
<dbReference type="KEGG" id="goe:100908665"/>